<dbReference type="InParanoid" id="A0A3B3HFD9"/>
<dbReference type="GO" id="GO:0005615">
    <property type="term" value="C:extracellular space"/>
    <property type="evidence" value="ECO:0000318"/>
    <property type="project" value="GO_Central"/>
</dbReference>
<dbReference type="OrthoDB" id="10009351at2759"/>
<dbReference type="PRINTS" id="PR00895">
    <property type="entry name" value="PENTAXIN"/>
</dbReference>
<dbReference type="GeneID" id="101173566"/>
<keyword evidence="5" id="KW-1185">Reference proteome</keyword>
<reference evidence="4" key="3">
    <citation type="submission" date="2025-09" db="UniProtKB">
        <authorList>
            <consortium name="Ensembl"/>
        </authorList>
    </citation>
    <scope>IDENTIFICATION</scope>
    <source>
        <strain evidence="4">Hd-rR</strain>
    </source>
</reference>
<evidence type="ECO:0000256" key="1">
    <source>
        <dbReference type="PROSITE-ProRule" id="PRU01172"/>
    </source>
</evidence>
<feature type="chain" id="PRO_5017389638" evidence="2">
    <location>
        <begin position="23"/>
        <end position="449"/>
    </location>
</feature>
<gene>
    <name evidence="4" type="primary">PTX3</name>
    <name evidence="4" type="synonym">ptx3</name>
</gene>
<dbReference type="SUPFAM" id="SSF49899">
    <property type="entry name" value="Concanavalin A-like lectins/glucanases"/>
    <property type="match status" value="1"/>
</dbReference>
<evidence type="ECO:0000259" key="3">
    <source>
        <dbReference type="PROSITE" id="PS51828"/>
    </source>
</evidence>
<name>A0A3B3HFD9_ORYLA</name>
<dbReference type="InterPro" id="IPR058832">
    <property type="entry name" value="PTX3_N"/>
</dbReference>
<dbReference type="PROSITE" id="PS51828">
    <property type="entry name" value="PTX_2"/>
    <property type="match status" value="1"/>
</dbReference>
<sequence length="449" mass="49502">MFSWRLYQLLCVLARFMSATLAFEDDIEVNYSYFNEITDGETPEPTMSSVPCSSQDLTKWDKIFTMLEDSQMRENMLLQYADDMVKGKMDSLLSELMRFVAQNAGSCGAEMETAVRRTALELEGRLKETLESFKFRDLASAADHSNYVDTMLQQLLSTAQTQTSRLSKLESSCFGGPGSGTGINTKAGFQLPGGGSGHRDQEVTSQCALDVVETQLQELQAKLEDVQNWSRQRYLPAGCEMALLFPMRSRRIYVMVVPDAPLSLSSFTVCMWVKLTATSNKTVLFSYGSRQNPYEIQLLLAQTSLLFTVGGEAHLVEAQGVVVPGQWSHLCGEWSSEQGQAKLWADGKKVASTPGVAEGHILPDGGLVQLGQERSSCCGGSFPGFEEGCNPKLAFVGKMTGVNMWDRELTEEEISQLAQRGGQGCQQRGNMVAWSFSEMVPHGGAQFVY</sequence>
<dbReference type="GeneTree" id="ENSGT01100000263515"/>
<dbReference type="InterPro" id="IPR001759">
    <property type="entry name" value="PTX_dom"/>
</dbReference>
<feature type="domain" description="Pentraxin (PTX)" evidence="3">
    <location>
        <begin position="239"/>
        <end position="449"/>
    </location>
</feature>
<dbReference type="RefSeq" id="XP_004075880.1">
    <property type="nucleotide sequence ID" value="XM_004075832.4"/>
</dbReference>
<keyword evidence="2" id="KW-0732">Signal</keyword>
<dbReference type="PANTHER" id="PTHR46943:SF1">
    <property type="entry name" value="PENTRAXIN-RELATED PROTEIN PTX3"/>
    <property type="match status" value="1"/>
</dbReference>
<dbReference type="InterPro" id="IPR013320">
    <property type="entry name" value="ConA-like_dom_sf"/>
</dbReference>
<comment type="caution">
    <text evidence="1">Lacks conserved residue(s) required for the propagation of feature annotation.</text>
</comment>
<evidence type="ECO:0000313" key="5">
    <source>
        <dbReference type="Proteomes" id="UP000001038"/>
    </source>
</evidence>
<accession>A0A3B3HFD9</accession>
<dbReference type="CTD" id="5806"/>
<dbReference type="GO" id="GO:0001849">
    <property type="term" value="F:complement component C1q complex binding"/>
    <property type="evidence" value="ECO:0000318"/>
    <property type="project" value="GO_Central"/>
</dbReference>
<dbReference type="SMART" id="SM00159">
    <property type="entry name" value="PTX"/>
    <property type="match status" value="1"/>
</dbReference>
<feature type="signal peptide" evidence="2">
    <location>
        <begin position="1"/>
        <end position="22"/>
    </location>
</feature>
<reference evidence="4" key="2">
    <citation type="submission" date="2025-08" db="UniProtKB">
        <authorList>
            <consortium name="Ensembl"/>
        </authorList>
    </citation>
    <scope>IDENTIFICATION</scope>
    <source>
        <strain evidence="4">Hd-rR</strain>
    </source>
</reference>
<dbReference type="Pfam" id="PF26206">
    <property type="entry name" value="PTX3_N"/>
    <property type="match status" value="1"/>
</dbReference>
<dbReference type="GO" id="GO:0045087">
    <property type="term" value="P:innate immune response"/>
    <property type="evidence" value="ECO:0000318"/>
    <property type="project" value="GO_Central"/>
</dbReference>
<dbReference type="FunCoup" id="A0A3B3HFD9">
    <property type="interactions" value="717"/>
</dbReference>
<dbReference type="Ensembl" id="ENSORLT00000041077.1">
    <property type="protein sequence ID" value="ENSORLP00000030320.1"/>
    <property type="gene ID" value="ENSORLG00000026149.1"/>
</dbReference>
<protein>
    <submittedName>
        <fullName evidence="4">Pentraxin 3</fullName>
    </submittedName>
</protein>
<reference evidence="4 5" key="1">
    <citation type="journal article" date="2007" name="Nature">
        <title>The medaka draft genome and insights into vertebrate genome evolution.</title>
        <authorList>
            <person name="Kasahara M."/>
            <person name="Naruse K."/>
            <person name="Sasaki S."/>
            <person name="Nakatani Y."/>
            <person name="Qu W."/>
            <person name="Ahsan B."/>
            <person name="Yamada T."/>
            <person name="Nagayasu Y."/>
            <person name="Doi K."/>
            <person name="Kasai Y."/>
            <person name="Jindo T."/>
            <person name="Kobayashi D."/>
            <person name="Shimada A."/>
            <person name="Toyoda A."/>
            <person name="Kuroki Y."/>
            <person name="Fujiyama A."/>
            <person name="Sasaki T."/>
            <person name="Shimizu A."/>
            <person name="Asakawa S."/>
            <person name="Shimizu N."/>
            <person name="Hashimoto S."/>
            <person name="Yang J."/>
            <person name="Lee Y."/>
            <person name="Matsushima K."/>
            <person name="Sugano S."/>
            <person name="Sakaizumi M."/>
            <person name="Narita T."/>
            <person name="Ohishi K."/>
            <person name="Haga S."/>
            <person name="Ohta F."/>
            <person name="Nomoto H."/>
            <person name="Nogata K."/>
            <person name="Morishita T."/>
            <person name="Endo T."/>
            <person name="Shin-I T."/>
            <person name="Takeda H."/>
            <person name="Morishita S."/>
            <person name="Kohara Y."/>
        </authorList>
    </citation>
    <scope>NUCLEOTIDE SEQUENCE [LARGE SCALE GENOMIC DNA]</scope>
    <source>
        <strain evidence="4 5">Hd-rR</strain>
    </source>
</reference>
<proteinExistence type="predicted"/>
<dbReference type="PANTHER" id="PTHR46943">
    <property type="entry name" value="PENTRAXIN-RELATED PROTEIN PTX3"/>
    <property type="match status" value="1"/>
</dbReference>
<organism evidence="4 5">
    <name type="scientific">Oryzias latipes</name>
    <name type="common">Japanese rice fish</name>
    <name type="synonym">Japanese killifish</name>
    <dbReference type="NCBI Taxonomy" id="8090"/>
    <lineage>
        <taxon>Eukaryota</taxon>
        <taxon>Metazoa</taxon>
        <taxon>Chordata</taxon>
        <taxon>Craniata</taxon>
        <taxon>Vertebrata</taxon>
        <taxon>Euteleostomi</taxon>
        <taxon>Actinopterygii</taxon>
        <taxon>Neopterygii</taxon>
        <taxon>Teleostei</taxon>
        <taxon>Neoteleostei</taxon>
        <taxon>Acanthomorphata</taxon>
        <taxon>Ovalentaria</taxon>
        <taxon>Atherinomorphae</taxon>
        <taxon>Beloniformes</taxon>
        <taxon>Adrianichthyidae</taxon>
        <taxon>Oryziinae</taxon>
        <taxon>Oryzias</taxon>
    </lineage>
</organism>
<dbReference type="Gene3D" id="2.60.120.200">
    <property type="match status" value="1"/>
</dbReference>
<dbReference type="AlphaFoldDB" id="A0A3B3HFD9"/>
<dbReference type="Pfam" id="PF00354">
    <property type="entry name" value="Pentaxin"/>
    <property type="match status" value="1"/>
</dbReference>
<dbReference type="InterPro" id="IPR042837">
    <property type="entry name" value="PTX3"/>
</dbReference>
<evidence type="ECO:0000313" key="4">
    <source>
        <dbReference type="Ensembl" id="ENSORLP00000030320.1"/>
    </source>
</evidence>
<dbReference type="KEGG" id="ola:101173566"/>
<evidence type="ECO:0000256" key="2">
    <source>
        <dbReference type="SAM" id="SignalP"/>
    </source>
</evidence>
<dbReference type="Bgee" id="ENSORLG00000026149">
    <property type="expression patterns" value="Expressed in muscle tissue and 7 other cell types or tissues"/>
</dbReference>
<dbReference type="STRING" id="8090.ENSORLP00000030320"/>
<dbReference type="Proteomes" id="UP000001038">
    <property type="component" value="Chromosome 13"/>
</dbReference>